<dbReference type="PANTHER" id="PTHR43221:SF3">
    <property type="entry name" value="SLL1280 PROTEIN"/>
    <property type="match status" value="1"/>
</dbReference>
<dbReference type="InterPro" id="IPR001915">
    <property type="entry name" value="Peptidase_M48"/>
</dbReference>
<evidence type="ECO:0000259" key="12">
    <source>
        <dbReference type="Pfam" id="PF01435"/>
    </source>
</evidence>
<keyword evidence="1" id="KW-1003">Cell membrane</keyword>
<dbReference type="Gene3D" id="3.30.2010.10">
    <property type="entry name" value="Metalloproteases ('zincins'), catalytic domain"/>
    <property type="match status" value="1"/>
</dbReference>
<evidence type="ECO:0000256" key="11">
    <source>
        <dbReference type="SAM" id="MobiDB-lite"/>
    </source>
</evidence>
<keyword evidence="14" id="KW-1185">Reference proteome</keyword>
<organism evidence="13 14">
    <name type="scientific">Amycolatopsis samaneae</name>
    <dbReference type="NCBI Taxonomy" id="664691"/>
    <lineage>
        <taxon>Bacteria</taxon>
        <taxon>Bacillati</taxon>
        <taxon>Actinomycetota</taxon>
        <taxon>Actinomycetes</taxon>
        <taxon>Pseudonocardiales</taxon>
        <taxon>Pseudonocardiaceae</taxon>
        <taxon>Amycolatopsis</taxon>
    </lineage>
</organism>
<evidence type="ECO:0000256" key="8">
    <source>
        <dbReference type="ARBA" id="ARBA00023049"/>
    </source>
</evidence>
<evidence type="ECO:0000256" key="3">
    <source>
        <dbReference type="ARBA" id="ARBA00022692"/>
    </source>
</evidence>
<dbReference type="EMBL" id="JBHUKU010000017">
    <property type="protein sequence ID" value="MFD2462503.1"/>
    <property type="molecule type" value="Genomic_DNA"/>
</dbReference>
<evidence type="ECO:0000256" key="1">
    <source>
        <dbReference type="ARBA" id="ARBA00022475"/>
    </source>
</evidence>
<sequence length="360" mass="38917">MTDDIEVSRHNAVRFPGISPRAYEHPVDRGALAALRAVPGFAQVVKAVAGFYSERGDRLMALASAIRVGTKQYPEIDRLRHECAETLDLETVPNVFIQRDAQANAMAIGMDEPFIVLTTGLVELMNPDSLRFAIGHEMGHVLSGHTVYRTILVRLIQMQLSMSWTPVSALGLRAVIAALHEWFRKAELSCDRAGLLCGQDPTAALRAQILVAGGIDPAKIDIPSFLQQASEYESVEDIRDSFLKLRNVETLSHPFAVVRAAQLQKWAASEEYRAILAGDYLRRDEDTPASNWTDDLKAAAKSYRDSWSESNDPLVKAFSDVGEAVSGAAGKVWNKFGGGGNGNGGSDSGSDSGSGSGSAK</sequence>
<dbReference type="Proteomes" id="UP001597419">
    <property type="component" value="Unassembled WGS sequence"/>
</dbReference>
<evidence type="ECO:0000256" key="7">
    <source>
        <dbReference type="ARBA" id="ARBA00022989"/>
    </source>
</evidence>
<dbReference type="PANTHER" id="PTHR43221">
    <property type="entry name" value="PROTEASE HTPX"/>
    <property type="match status" value="1"/>
</dbReference>
<dbReference type="InterPro" id="IPR050083">
    <property type="entry name" value="HtpX_protease"/>
</dbReference>
<evidence type="ECO:0000256" key="10">
    <source>
        <dbReference type="RuleBase" id="RU003983"/>
    </source>
</evidence>
<keyword evidence="4" id="KW-0479">Metal-binding</keyword>
<feature type="compositionally biased region" description="Gly residues" evidence="11">
    <location>
        <begin position="336"/>
        <end position="360"/>
    </location>
</feature>
<dbReference type="RefSeq" id="WP_345403417.1">
    <property type="nucleotide sequence ID" value="NZ_BAABHG010000015.1"/>
</dbReference>
<dbReference type="CDD" id="cd07325">
    <property type="entry name" value="M48_Ste24p_like"/>
    <property type="match status" value="1"/>
</dbReference>
<evidence type="ECO:0000256" key="4">
    <source>
        <dbReference type="ARBA" id="ARBA00022723"/>
    </source>
</evidence>
<keyword evidence="7" id="KW-1133">Transmembrane helix</keyword>
<keyword evidence="8 10" id="KW-0482">Metalloprotease</keyword>
<proteinExistence type="inferred from homology"/>
<gene>
    <name evidence="13" type="ORF">ACFSYJ_28105</name>
</gene>
<keyword evidence="9" id="KW-0472">Membrane</keyword>
<keyword evidence="3" id="KW-0812">Transmembrane</keyword>
<dbReference type="Pfam" id="PF01435">
    <property type="entry name" value="Peptidase_M48"/>
    <property type="match status" value="1"/>
</dbReference>
<evidence type="ECO:0000256" key="9">
    <source>
        <dbReference type="ARBA" id="ARBA00023136"/>
    </source>
</evidence>
<evidence type="ECO:0000313" key="13">
    <source>
        <dbReference type="EMBL" id="MFD2462503.1"/>
    </source>
</evidence>
<protein>
    <submittedName>
        <fullName evidence="13">M48 family metallopeptidase</fullName>
    </submittedName>
</protein>
<accession>A0ABW5GNY4</accession>
<evidence type="ECO:0000256" key="2">
    <source>
        <dbReference type="ARBA" id="ARBA00022670"/>
    </source>
</evidence>
<evidence type="ECO:0000313" key="14">
    <source>
        <dbReference type="Proteomes" id="UP001597419"/>
    </source>
</evidence>
<keyword evidence="6 10" id="KW-0862">Zinc</keyword>
<evidence type="ECO:0000256" key="6">
    <source>
        <dbReference type="ARBA" id="ARBA00022833"/>
    </source>
</evidence>
<comment type="similarity">
    <text evidence="10">Belongs to the peptidase M48 family.</text>
</comment>
<keyword evidence="2 10" id="KW-0645">Protease</keyword>
<name>A0ABW5GNY4_9PSEU</name>
<reference evidence="14" key="1">
    <citation type="journal article" date="2019" name="Int. J. Syst. Evol. Microbiol.">
        <title>The Global Catalogue of Microorganisms (GCM) 10K type strain sequencing project: providing services to taxonomists for standard genome sequencing and annotation.</title>
        <authorList>
            <consortium name="The Broad Institute Genomics Platform"/>
            <consortium name="The Broad Institute Genome Sequencing Center for Infectious Disease"/>
            <person name="Wu L."/>
            <person name="Ma J."/>
        </authorList>
    </citation>
    <scope>NUCLEOTIDE SEQUENCE [LARGE SCALE GENOMIC DNA]</scope>
    <source>
        <strain evidence="14">CGMCC 4.7643</strain>
    </source>
</reference>
<evidence type="ECO:0000256" key="5">
    <source>
        <dbReference type="ARBA" id="ARBA00022801"/>
    </source>
</evidence>
<feature type="domain" description="Peptidase M48" evidence="12">
    <location>
        <begin position="72"/>
        <end position="266"/>
    </location>
</feature>
<feature type="region of interest" description="Disordered" evidence="11">
    <location>
        <begin position="332"/>
        <end position="360"/>
    </location>
</feature>
<keyword evidence="5 10" id="KW-0378">Hydrolase</keyword>
<comment type="caution">
    <text evidence="13">The sequence shown here is derived from an EMBL/GenBank/DDBJ whole genome shotgun (WGS) entry which is preliminary data.</text>
</comment>
<comment type="cofactor">
    <cofactor evidence="10">
        <name>Zn(2+)</name>
        <dbReference type="ChEBI" id="CHEBI:29105"/>
    </cofactor>
    <text evidence="10">Binds 1 zinc ion per subunit.</text>
</comment>